<evidence type="ECO:0000313" key="2">
    <source>
        <dbReference type="Proteomes" id="UP001139981"/>
    </source>
</evidence>
<reference evidence="1" key="1">
    <citation type="submission" date="2022-07" db="EMBL/GenBank/DDBJ databases">
        <title>Phylogenomic reconstructions and comparative analyses of Kickxellomycotina fungi.</title>
        <authorList>
            <person name="Reynolds N.K."/>
            <person name="Stajich J.E."/>
            <person name="Barry K."/>
            <person name="Grigoriev I.V."/>
            <person name="Crous P."/>
            <person name="Smith M.E."/>
        </authorList>
    </citation>
    <scope>NUCLEOTIDE SEQUENCE</scope>
    <source>
        <strain evidence="1">CBS 190363</strain>
    </source>
</reference>
<sequence length="372" mass="40708">MAAMPNEWSFVYMRNVDIGHIPNTALCEIWDSLGVDQHKVASASSIGAFLAEFIVRSDYVERFIALLSSISTSDSLDDSLSISVDRQYSPLAPYTHIIPPECTIPQSATAALDKYARDALTKRWSSMYYAADTPNVARFILNELDRHSLALLPPDSQPTTTANGIGASEKRRTPVHVPVSHSPSRTASNLVHHRPPNHAILSKDHLAELIPRPTHSRSIVYVDGAFLPDRGTAGIGAYFENANVAPIAERLPGHQSNARAEVYAMVVALDCLAATLDELPRALVQFHEIWVCSDSRYAVDGVNVHMEAWEQANWLTAKGKPIANRNVFSSLRQSIQRLSSQGFVVYVHHLPAHAGIPGNEIADILAKAGALL</sequence>
<name>A0ACC1MA18_9FUNG</name>
<evidence type="ECO:0000313" key="1">
    <source>
        <dbReference type="EMBL" id="KAJ2900662.1"/>
    </source>
</evidence>
<dbReference type="EMBL" id="JANBVB010000003">
    <property type="protein sequence ID" value="KAJ2900662.1"/>
    <property type="molecule type" value="Genomic_DNA"/>
</dbReference>
<proteinExistence type="predicted"/>
<dbReference type="Proteomes" id="UP001139981">
    <property type="component" value="Unassembled WGS sequence"/>
</dbReference>
<organism evidence="1 2">
    <name type="scientific">Coemansia aciculifera</name>
    <dbReference type="NCBI Taxonomy" id="417176"/>
    <lineage>
        <taxon>Eukaryota</taxon>
        <taxon>Fungi</taxon>
        <taxon>Fungi incertae sedis</taxon>
        <taxon>Zoopagomycota</taxon>
        <taxon>Kickxellomycotina</taxon>
        <taxon>Kickxellomycetes</taxon>
        <taxon>Kickxellales</taxon>
        <taxon>Kickxellaceae</taxon>
        <taxon>Coemansia</taxon>
    </lineage>
</organism>
<accession>A0ACC1MA18</accession>
<keyword evidence="2" id="KW-1185">Reference proteome</keyword>
<comment type="caution">
    <text evidence="1">The sequence shown here is derived from an EMBL/GenBank/DDBJ whole genome shotgun (WGS) entry which is preliminary data.</text>
</comment>
<protein>
    <submittedName>
        <fullName evidence="1">Uncharacterized protein</fullName>
    </submittedName>
</protein>
<gene>
    <name evidence="1" type="ORF">IWW38_000335</name>
</gene>